<reference evidence="1 2" key="1">
    <citation type="journal article" date="2012" name="Science">
        <title>The Paleozoic origin of enzymatic lignin decomposition reconstructed from 31 fungal genomes.</title>
        <authorList>
            <person name="Floudas D."/>
            <person name="Binder M."/>
            <person name="Riley R."/>
            <person name="Barry K."/>
            <person name="Blanchette R.A."/>
            <person name="Henrissat B."/>
            <person name="Martinez A.T."/>
            <person name="Otillar R."/>
            <person name="Spatafora J.W."/>
            <person name="Yadav J.S."/>
            <person name="Aerts A."/>
            <person name="Benoit I."/>
            <person name="Boyd A."/>
            <person name="Carlson A."/>
            <person name="Copeland A."/>
            <person name="Coutinho P.M."/>
            <person name="de Vries R.P."/>
            <person name="Ferreira P."/>
            <person name="Findley K."/>
            <person name="Foster B."/>
            <person name="Gaskell J."/>
            <person name="Glotzer D."/>
            <person name="Gorecki P."/>
            <person name="Heitman J."/>
            <person name="Hesse C."/>
            <person name="Hori C."/>
            <person name="Igarashi K."/>
            <person name="Jurgens J.A."/>
            <person name="Kallen N."/>
            <person name="Kersten P."/>
            <person name="Kohler A."/>
            <person name="Kuees U."/>
            <person name="Kumar T.K.A."/>
            <person name="Kuo A."/>
            <person name="LaButti K."/>
            <person name="Larrondo L.F."/>
            <person name="Lindquist E."/>
            <person name="Ling A."/>
            <person name="Lombard V."/>
            <person name="Lucas S."/>
            <person name="Lundell T."/>
            <person name="Martin R."/>
            <person name="McLaughlin D.J."/>
            <person name="Morgenstern I."/>
            <person name="Morin E."/>
            <person name="Murat C."/>
            <person name="Nagy L.G."/>
            <person name="Nolan M."/>
            <person name="Ohm R.A."/>
            <person name="Patyshakuliyeva A."/>
            <person name="Rokas A."/>
            <person name="Ruiz-Duenas F.J."/>
            <person name="Sabat G."/>
            <person name="Salamov A."/>
            <person name="Samejima M."/>
            <person name="Schmutz J."/>
            <person name="Slot J.C."/>
            <person name="St John F."/>
            <person name="Stenlid J."/>
            <person name="Sun H."/>
            <person name="Sun S."/>
            <person name="Syed K."/>
            <person name="Tsang A."/>
            <person name="Wiebenga A."/>
            <person name="Young D."/>
            <person name="Pisabarro A."/>
            <person name="Eastwood D.C."/>
            <person name="Martin F."/>
            <person name="Cullen D."/>
            <person name="Grigoriev I.V."/>
            <person name="Hibbett D.S."/>
        </authorList>
    </citation>
    <scope>NUCLEOTIDE SEQUENCE [LARGE SCALE GENOMIC DNA]</scope>
    <source>
        <strain evidence="1 2">LYAD-421 SS1</strain>
    </source>
</reference>
<dbReference type="Proteomes" id="UP000053319">
    <property type="component" value="Unassembled WGS sequence"/>
</dbReference>
<protein>
    <recommendedName>
        <fullName evidence="3">Helicase ATP-binding domain-containing protein</fullName>
    </recommendedName>
</protein>
<name>R7SLY5_DICSQ</name>
<dbReference type="InterPro" id="IPR027417">
    <property type="entry name" value="P-loop_NTPase"/>
</dbReference>
<organism evidence="1 2">
    <name type="scientific">Dichomitus squalens (strain LYAD-421)</name>
    <name type="common">Western red white-rot fungus</name>
    <dbReference type="NCBI Taxonomy" id="732165"/>
    <lineage>
        <taxon>Eukaryota</taxon>
        <taxon>Fungi</taxon>
        <taxon>Dikarya</taxon>
        <taxon>Basidiomycota</taxon>
        <taxon>Agaricomycotina</taxon>
        <taxon>Agaricomycetes</taxon>
        <taxon>Polyporales</taxon>
        <taxon>Polyporaceae</taxon>
        <taxon>Dichomitus</taxon>
    </lineage>
</organism>
<accession>R7SLY5</accession>
<dbReference type="GeneID" id="18843859"/>
<proteinExistence type="predicted"/>
<evidence type="ECO:0008006" key="3">
    <source>
        <dbReference type="Google" id="ProtNLM"/>
    </source>
</evidence>
<dbReference type="AlphaFoldDB" id="R7SLY5"/>
<evidence type="ECO:0000313" key="2">
    <source>
        <dbReference type="Proteomes" id="UP000053319"/>
    </source>
</evidence>
<gene>
    <name evidence="1" type="ORF">DICSQDRAFT_72224</name>
</gene>
<dbReference type="EMBL" id="JH719486">
    <property type="protein sequence ID" value="EJF56047.1"/>
    <property type="molecule type" value="Genomic_DNA"/>
</dbReference>
<dbReference type="Gene3D" id="3.40.50.300">
    <property type="entry name" value="P-loop containing nucleotide triphosphate hydrolases"/>
    <property type="match status" value="1"/>
</dbReference>
<dbReference type="KEGG" id="dsq:DICSQDRAFT_72224"/>
<evidence type="ECO:0000313" key="1">
    <source>
        <dbReference type="EMBL" id="EJF56047.1"/>
    </source>
</evidence>
<dbReference type="OrthoDB" id="10261556at2759"/>
<feature type="non-terminal residue" evidence="1">
    <location>
        <position position="1"/>
    </location>
</feature>
<dbReference type="HOGENOM" id="CLU_126713_1_0_1"/>
<dbReference type="OMA" id="IAQWSET"/>
<dbReference type="RefSeq" id="XP_007371187.1">
    <property type="nucleotide sequence ID" value="XM_007371125.1"/>
</dbReference>
<sequence>LFRHEDFRRLLVALVVDKAHVIAQWSETFRRDYGELSQLRILTGTDIPWGLVSAMFPTQVFNLCFKSVCMGENRPFWGLDLGTDRPNLLQIIRWMNYSYGSMSVSRRLGV</sequence>